<name>A0ABX6F019_KLUMA</name>
<feature type="compositionally biased region" description="Pro residues" evidence="5">
    <location>
        <begin position="1042"/>
        <end position="1056"/>
    </location>
</feature>
<reference evidence="7 8" key="1">
    <citation type="submission" date="2016-03" db="EMBL/GenBank/DDBJ databases">
        <title>How can Kluyveromyces marxianus grow so fast - potential evolutionary course in Saccharomyces Complex revealed by comparative genomics.</title>
        <authorList>
            <person name="Mo W."/>
            <person name="Lu W."/>
            <person name="Yang X."/>
            <person name="Qi J."/>
            <person name="Lv H."/>
        </authorList>
    </citation>
    <scope>NUCLEOTIDE SEQUENCE [LARGE SCALE GENOMIC DNA]</scope>
    <source>
        <strain evidence="7 8">FIM1</strain>
    </source>
</reference>
<dbReference type="EMBL" id="CP015059">
    <property type="protein sequence ID" value="QGN17337.1"/>
    <property type="molecule type" value="Genomic_DNA"/>
</dbReference>
<keyword evidence="8" id="KW-1185">Reference proteome</keyword>
<keyword evidence="4" id="KW-0378">Hydrolase</keyword>
<sequence>MHILVQREPERVVALASKNFALLLKYVPPKDKSHPVCTIEMVPKSYLKQRSFDRLSKLDIHGFIGLIELEGSIFIGTITGKSKVASPIPGETVNKIYGVDFFCLDNGRWDFVDLDSNGFPIIPEDEFVSSSSIQQQQQQQHPCHDIKKLLSNGSFYYSSDFDLTSLLQSRGLSEHSLSFDNYQEEYMWNSFLMQEIITFRNHLDDKAKQIMDDEGFLTTVIRGFAETFPSYIGRMPVNLTMISKQSWKRAGTRYNVRGIDDEANVANFCETEFVMYSEEYCFAVTEIRGSVPIFWEQDTALLNPKVTITRSVEATQATFDEHFQKLIQKYGPVHVVNLLSTKSSEIELTKRYREHFQRSKRLKLNSDVFLTEFDFHKETKEEGFAAASKIMPLIERSILENGYFSYDVKEKKQLSEQNGVFRTNCLDCLDRTNLIQQFISRYTFILFLEDFNLIKPKLPMIEEYDWYQKHNNIWADHGDAVSQIYTGTNALKSSFSRKGKMSFAGALSDATKSVSRMYINNFMDKNKQMNIDALLGRLPHQHAVELYDPINDYVNESLRKQEASFTTSSSIKILCGTFNVNGLTKTADLSAWLYPIGERYLPDIVVLGLQEVIELNASSILNVDTTKSKFWKDLVSDCLNKHEKYIMLRAEQMSSLVILFFVKADKVGNVKRVEGSSKKTGLGGMTGNKGAVAIRFEYGSTSFCFVNAHLSAGVNNIEERKGDYESITKGISFSRSKKIEHHHSIFWLGDLNYRIELPNEKVRSLLATPGDENLEKLLSRDQLTAEMANESVFKGFMEPSIQFRPTYKYDHGTDRYDTSEKARIPSWTDRILYKGDNLVPMAYSDAALNLSDHKPVYAAYKAKVKFIDEEAKLQMTKKLYMEYKQSHPQDSGSINSALLDIELDNAKDKPKPVISKDMNLLDLDLQFGSTGTNHSRAPVDRPMSPSSISSSSLSSLSLNSPPVGPTSRRTETTKPLSPAPRVQSEPIRRVPPPLPPKKTATTVPTALPTAAAAAAAAAPSTAETVSRTSTPSQGSERKTTLAPPPPPSRKPHPPPGFSDVVLTPKGSSREATTSPVHAINSGNSLNSRNGSINNNIHGAAAHGPAAHGHARSDSNSSNHKKEKPAVPSKKPELAMSLDSWKPLQPK</sequence>
<comment type="similarity">
    <text evidence="2">In the central section; belongs to the inositol 1,4,5-trisphosphate 5-phosphatase family.</text>
</comment>
<dbReference type="Proteomes" id="UP000422736">
    <property type="component" value="Chromosome 6"/>
</dbReference>
<dbReference type="SMART" id="SM00128">
    <property type="entry name" value="IPPc"/>
    <property type="match status" value="1"/>
</dbReference>
<organism evidence="7 8">
    <name type="scientific">Kluyveromyces marxianus</name>
    <name type="common">Yeast</name>
    <name type="synonym">Candida kefyr</name>
    <dbReference type="NCBI Taxonomy" id="4911"/>
    <lineage>
        <taxon>Eukaryota</taxon>
        <taxon>Fungi</taxon>
        <taxon>Dikarya</taxon>
        <taxon>Ascomycota</taxon>
        <taxon>Saccharomycotina</taxon>
        <taxon>Saccharomycetes</taxon>
        <taxon>Saccharomycetales</taxon>
        <taxon>Saccharomycetaceae</taxon>
        <taxon>Kluyveromyces</taxon>
    </lineage>
</organism>
<feature type="compositionally biased region" description="Low complexity" evidence="5">
    <location>
        <begin position="997"/>
        <end position="1022"/>
    </location>
</feature>
<dbReference type="InterPro" id="IPR002013">
    <property type="entry name" value="SAC_dom"/>
</dbReference>
<accession>A0ABX6F019</accession>
<dbReference type="InterPro" id="IPR046985">
    <property type="entry name" value="IP5"/>
</dbReference>
<feature type="compositionally biased region" description="Low complexity" evidence="5">
    <location>
        <begin position="1079"/>
        <end position="1107"/>
    </location>
</feature>
<evidence type="ECO:0000256" key="5">
    <source>
        <dbReference type="SAM" id="MobiDB-lite"/>
    </source>
</evidence>
<evidence type="ECO:0000256" key="4">
    <source>
        <dbReference type="ARBA" id="ARBA00022801"/>
    </source>
</evidence>
<feature type="domain" description="SAC" evidence="6">
    <location>
        <begin position="146"/>
        <end position="487"/>
    </location>
</feature>
<dbReference type="EC" id="3.1.3.36" evidence="3"/>
<feature type="compositionally biased region" description="Polar residues" evidence="5">
    <location>
        <begin position="1065"/>
        <end position="1075"/>
    </location>
</feature>
<evidence type="ECO:0000313" key="8">
    <source>
        <dbReference type="Proteomes" id="UP000422736"/>
    </source>
</evidence>
<dbReference type="SUPFAM" id="SSF56219">
    <property type="entry name" value="DNase I-like"/>
    <property type="match status" value="1"/>
</dbReference>
<dbReference type="Gene3D" id="3.60.10.10">
    <property type="entry name" value="Endonuclease/exonuclease/phosphatase"/>
    <property type="match status" value="1"/>
</dbReference>
<dbReference type="Pfam" id="PF22669">
    <property type="entry name" value="Exo_endo_phos2"/>
    <property type="match status" value="1"/>
</dbReference>
<proteinExistence type="inferred from homology"/>
<evidence type="ECO:0000256" key="1">
    <source>
        <dbReference type="ARBA" id="ARBA00008943"/>
    </source>
</evidence>
<dbReference type="PANTHER" id="PTHR11200:SF257">
    <property type="entry name" value="PHOSPHOINOSITIDE 5-PHOSPHATASE"/>
    <property type="match status" value="1"/>
</dbReference>
<evidence type="ECO:0000256" key="2">
    <source>
        <dbReference type="ARBA" id="ARBA00009678"/>
    </source>
</evidence>
<gene>
    <name evidence="7" type="primary">INP53</name>
    <name evidence="7" type="ORF">FIM1_4069</name>
</gene>
<evidence type="ECO:0000313" key="7">
    <source>
        <dbReference type="EMBL" id="QGN17337.1"/>
    </source>
</evidence>
<feature type="compositionally biased region" description="Polar residues" evidence="5">
    <location>
        <begin position="1023"/>
        <end position="1034"/>
    </location>
</feature>
<dbReference type="InterPro" id="IPR036691">
    <property type="entry name" value="Endo/exonu/phosph_ase_sf"/>
</dbReference>
<feature type="compositionally biased region" description="Low complexity" evidence="5">
    <location>
        <begin position="944"/>
        <end position="961"/>
    </location>
</feature>
<dbReference type="InterPro" id="IPR000300">
    <property type="entry name" value="IPPc"/>
</dbReference>
<feature type="region of interest" description="Disordered" evidence="5">
    <location>
        <begin position="932"/>
        <end position="1146"/>
    </location>
</feature>
<evidence type="ECO:0000259" key="6">
    <source>
        <dbReference type="PROSITE" id="PS50275"/>
    </source>
</evidence>
<evidence type="ECO:0000256" key="3">
    <source>
        <dbReference type="ARBA" id="ARBA00013044"/>
    </source>
</evidence>
<dbReference type="PROSITE" id="PS50275">
    <property type="entry name" value="SAC"/>
    <property type="match status" value="1"/>
</dbReference>
<protein>
    <recommendedName>
        <fullName evidence="3">phosphoinositide 5-phosphatase</fullName>
        <ecNumber evidence="3">3.1.3.36</ecNumber>
    </recommendedName>
</protein>
<comment type="similarity">
    <text evidence="1">Belongs to the synaptojanin family.</text>
</comment>
<dbReference type="PANTHER" id="PTHR11200">
    <property type="entry name" value="INOSITOL 5-PHOSPHATASE"/>
    <property type="match status" value="1"/>
</dbReference>
<dbReference type="Pfam" id="PF02383">
    <property type="entry name" value="Syja_N"/>
    <property type="match status" value="1"/>
</dbReference>